<evidence type="ECO:0000256" key="1">
    <source>
        <dbReference type="ARBA" id="ARBA00001968"/>
    </source>
</evidence>
<evidence type="ECO:0000313" key="5">
    <source>
        <dbReference type="Proteomes" id="UP000650533"/>
    </source>
</evidence>
<sequence>MSKVALQVVFALVPSTVLRYINFALDILLEILKEIPEAHLAWPTEAKMQENSHLITRKHCGAKYLDGAFGFMDGLNLPLQASGDHNKQNANYNGWLHKHVISNIIVFLPEGTIMVAVMNAPGSWHDSNMAWPIYDLLRHKTPNSCFLIANSAFPCLGVGEAQKIKVPLKINVCRTREQDQESQEVTTARQAVEWGMQAIQGCFS</sequence>
<reference evidence="4" key="1">
    <citation type="submission" date="2020-05" db="EMBL/GenBank/DDBJ databases">
        <title>Evolutionary and genomic comparisons of hybrid uninucleate and nonhybrid Rhizoctonia fungi.</title>
        <authorList>
            <person name="Li C."/>
            <person name="Chen X."/>
        </authorList>
    </citation>
    <scope>NUCLEOTIDE SEQUENCE</scope>
    <source>
        <strain evidence="4">AG-1 IA</strain>
    </source>
</reference>
<feature type="domain" description="DDE Tnp4" evidence="3">
    <location>
        <begin position="72"/>
        <end position="204"/>
    </location>
</feature>
<name>A0A8H8P4J8_9AGAM</name>
<protein>
    <submittedName>
        <fullName evidence="4">DDE superfamily endonuclease</fullName>
    </submittedName>
</protein>
<dbReference type="EMBL" id="CP059669">
    <property type="protein sequence ID" value="QRW24360.1"/>
    <property type="molecule type" value="Genomic_DNA"/>
</dbReference>
<dbReference type="PANTHER" id="PTHR48471:SF1">
    <property type="entry name" value="DDE TNP4 DOMAIN-CONTAINING PROTEIN"/>
    <property type="match status" value="1"/>
</dbReference>
<evidence type="ECO:0000313" key="4">
    <source>
        <dbReference type="EMBL" id="QRW24360.1"/>
    </source>
</evidence>
<dbReference type="Proteomes" id="UP000650533">
    <property type="component" value="Chromosome 12"/>
</dbReference>
<keyword evidence="4" id="KW-0540">Nuclease</keyword>
<gene>
    <name evidence="4" type="ORF">RhiXN_11272</name>
</gene>
<keyword evidence="4" id="KW-0378">Hydrolase</keyword>
<comment type="cofactor">
    <cofactor evidence="1">
        <name>a divalent metal cation</name>
        <dbReference type="ChEBI" id="CHEBI:60240"/>
    </cofactor>
</comment>
<dbReference type="GeneID" id="67033550"/>
<proteinExistence type="predicted"/>
<dbReference type="AlphaFoldDB" id="A0A8H8P4J8"/>
<dbReference type="PANTHER" id="PTHR48471">
    <property type="entry name" value="DDE TNP4 DOMAIN-CONTAINING PROTEIN"/>
    <property type="match status" value="1"/>
</dbReference>
<keyword evidence="2" id="KW-0479">Metal-binding</keyword>
<evidence type="ECO:0000259" key="3">
    <source>
        <dbReference type="Pfam" id="PF13359"/>
    </source>
</evidence>
<dbReference type="GO" id="GO:0004519">
    <property type="term" value="F:endonuclease activity"/>
    <property type="evidence" value="ECO:0007669"/>
    <property type="project" value="UniProtKB-KW"/>
</dbReference>
<organism evidence="4 5">
    <name type="scientific">Rhizoctonia solani</name>
    <dbReference type="NCBI Taxonomy" id="456999"/>
    <lineage>
        <taxon>Eukaryota</taxon>
        <taxon>Fungi</taxon>
        <taxon>Dikarya</taxon>
        <taxon>Basidiomycota</taxon>
        <taxon>Agaricomycotina</taxon>
        <taxon>Agaricomycetes</taxon>
        <taxon>Cantharellales</taxon>
        <taxon>Ceratobasidiaceae</taxon>
        <taxon>Rhizoctonia</taxon>
    </lineage>
</organism>
<dbReference type="Pfam" id="PF13359">
    <property type="entry name" value="DDE_Tnp_4"/>
    <property type="match status" value="1"/>
</dbReference>
<keyword evidence="4" id="KW-0255">Endonuclease</keyword>
<dbReference type="InterPro" id="IPR027806">
    <property type="entry name" value="HARBI1_dom"/>
</dbReference>
<dbReference type="KEGG" id="rsx:RhiXN_11272"/>
<evidence type="ECO:0000256" key="2">
    <source>
        <dbReference type="ARBA" id="ARBA00022723"/>
    </source>
</evidence>
<dbReference type="GO" id="GO:0046872">
    <property type="term" value="F:metal ion binding"/>
    <property type="evidence" value="ECO:0007669"/>
    <property type="project" value="UniProtKB-KW"/>
</dbReference>
<accession>A0A8H8P4J8</accession>
<dbReference type="RefSeq" id="XP_043184597.1">
    <property type="nucleotide sequence ID" value="XM_043331087.1"/>
</dbReference>